<keyword evidence="4" id="KW-1185">Reference proteome</keyword>
<proteinExistence type="predicted"/>
<evidence type="ECO:0000313" key="4">
    <source>
        <dbReference type="Proteomes" id="UP000264217"/>
    </source>
</evidence>
<feature type="transmembrane region" description="Helical" evidence="1">
    <location>
        <begin position="59"/>
        <end position="75"/>
    </location>
</feature>
<feature type="transmembrane region" description="Helical" evidence="1">
    <location>
        <begin position="87"/>
        <end position="107"/>
    </location>
</feature>
<dbReference type="Proteomes" id="UP000264217">
    <property type="component" value="Unassembled WGS sequence"/>
</dbReference>
<gene>
    <name evidence="3" type="ORF">D0C36_18560</name>
</gene>
<evidence type="ECO:0000313" key="3">
    <source>
        <dbReference type="EMBL" id="RFZ90949.1"/>
    </source>
</evidence>
<dbReference type="PIRSF" id="PIRSF030042">
    <property type="entry name" value="UCP030042"/>
    <property type="match status" value="1"/>
</dbReference>
<dbReference type="OrthoDB" id="1261922at2"/>
<evidence type="ECO:0000256" key="1">
    <source>
        <dbReference type="SAM" id="Phobius"/>
    </source>
</evidence>
<dbReference type="EMBL" id="QWDC01000003">
    <property type="protein sequence ID" value="RFZ90949.1"/>
    <property type="molecule type" value="Genomic_DNA"/>
</dbReference>
<keyword evidence="1" id="KW-0812">Transmembrane</keyword>
<reference evidence="3 4" key="1">
    <citation type="submission" date="2018-08" db="EMBL/GenBank/DDBJ databases">
        <title>Mucilaginibacter sp. MYSH2.</title>
        <authorList>
            <person name="Seo T."/>
        </authorList>
    </citation>
    <scope>NUCLEOTIDE SEQUENCE [LARGE SCALE GENOMIC DNA]</scope>
    <source>
        <strain evidence="3 4">MYSH2</strain>
    </source>
</reference>
<keyword evidence="1" id="KW-1133">Transmembrane helix</keyword>
<name>A0A372NPT4_9SPHI</name>
<dbReference type="InterPro" id="IPR016942">
    <property type="entry name" value="UCP030042"/>
</dbReference>
<organism evidence="3 4">
    <name type="scientific">Mucilaginibacter conchicola</name>
    <dbReference type="NCBI Taxonomy" id="2303333"/>
    <lineage>
        <taxon>Bacteria</taxon>
        <taxon>Pseudomonadati</taxon>
        <taxon>Bacteroidota</taxon>
        <taxon>Sphingobacteriia</taxon>
        <taxon>Sphingobacteriales</taxon>
        <taxon>Sphingobacteriaceae</taxon>
        <taxon>Mucilaginibacter</taxon>
    </lineage>
</organism>
<dbReference type="AlphaFoldDB" id="A0A372NPT4"/>
<feature type="domain" description="DUF4395" evidence="2">
    <location>
        <begin position="14"/>
        <end position="141"/>
    </location>
</feature>
<dbReference type="RefSeq" id="WP_117393151.1">
    <property type="nucleotide sequence ID" value="NZ_QWDC01000003.1"/>
</dbReference>
<comment type="caution">
    <text evidence="3">The sequence shown here is derived from an EMBL/GenBank/DDBJ whole genome shotgun (WGS) entry which is preliminary data.</text>
</comment>
<accession>A0A372NPT4</accession>
<dbReference type="Pfam" id="PF14340">
    <property type="entry name" value="DUF4395"/>
    <property type="match status" value="1"/>
</dbReference>
<feature type="transmembrane region" description="Helical" evidence="1">
    <location>
        <begin position="113"/>
        <end position="137"/>
    </location>
</feature>
<evidence type="ECO:0000259" key="2">
    <source>
        <dbReference type="Pfam" id="PF14340"/>
    </source>
</evidence>
<protein>
    <submittedName>
        <fullName evidence="3">DUF4395 domain-containing protein</fullName>
    </submittedName>
</protein>
<keyword evidence="1" id="KW-0472">Membrane</keyword>
<sequence>MQSKLECPIDGVKVDETRVRVVAFFVILFAVAVLVTGNPVLPAILLFDFALRGLNLQPYSPLALIAGQVVKLLNLKSKLTDRGPKRFAALMGAIFSAIILTLLLFGLVLEAKIVTSVLLVFAGLESFAGFCAGCYVYTWMKAFKAG</sequence>
<dbReference type="InterPro" id="IPR025508">
    <property type="entry name" value="DUF4395"/>
</dbReference>
<feature type="transmembrane region" description="Helical" evidence="1">
    <location>
        <begin position="21"/>
        <end position="47"/>
    </location>
</feature>